<dbReference type="EMBL" id="JAAAHW010011183">
    <property type="protein sequence ID" value="KAF9920729.1"/>
    <property type="molecule type" value="Genomic_DNA"/>
</dbReference>
<keyword evidence="2" id="KW-0690">Ribosome biogenesis</keyword>
<evidence type="ECO:0000256" key="5">
    <source>
        <dbReference type="ARBA" id="ARBA00022737"/>
    </source>
</evidence>
<organism evidence="11 12">
    <name type="scientific">Modicella reniformis</name>
    <dbReference type="NCBI Taxonomy" id="1440133"/>
    <lineage>
        <taxon>Eukaryota</taxon>
        <taxon>Fungi</taxon>
        <taxon>Fungi incertae sedis</taxon>
        <taxon>Mucoromycota</taxon>
        <taxon>Mortierellomycotina</taxon>
        <taxon>Mortierellomycetes</taxon>
        <taxon>Mortierellales</taxon>
        <taxon>Mortierellaceae</taxon>
        <taxon>Modicella</taxon>
    </lineage>
</organism>
<dbReference type="InterPro" id="IPR036322">
    <property type="entry name" value="WD40_repeat_dom_sf"/>
</dbReference>
<evidence type="ECO:0000256" key="2">
    <source>
        <dbReference type="ARBA" id="ARBA00022517"/>
    </source>
</evidence>
<feature type="non-terminal residue" evidence="11">
    <location>
        <position position="330"/>
    </location>
</feature>
<keyword evidence="5" id="KW-0677">Repeat</keyword>
<feature type="region of interest" description="Disordered" evidence="9">
    <location>
        <begin position="213"/>
        <end position="246"/>
    </location>
</feature>
<protein>
    <submittedName>
        <fullName evidence="11">WD repeat-containing protein 75</fullName>
    </submittedName>
</protein>
<gene>
    <name evidence="11" type="primary">WDR75</name>
    <name evidence="11" type="ORF">BGZ65_010967</name>
</gene>
<reference evidence="11" key="1">
    <citation type="journal article" date="2020" name="Fungal Divers.">
        <title>Resolving the Mortierellaceae phylogeny through synthesis of multi-gene phylogenetics and phylogenomics.</title>
        <authorList>
            <person name="Vandepol N."/>
            <person name="Liber J."/>
            <person name="Desiro A."/>
            <person name="Na H."/>
            <person name="Kennedy M."/>
            <person name="Barry K."/>
            <person name="Grigoriev I.V."/>
            <person name="Miller A.N."/>
            <person name="O'Donnell K."/>
            <person name="Stajich J.E."/>
            <person name="Bonito G."/>
        </authorList>
    </citation>
    <scope>NUCLEOTIDE SEQUENCE</scope>
    <source>
        <strain evidence="11">MES-2147</strain>
    </source>
</reference>
<feature type="coiled-coil region" evidence="8">
    <location>
        <begin position="176"/>
        <end position="203"/>
    </location>
</feature>
<evidence type="ECO:0000256" key="4">
    <source>
        <dbReference type="ARBA" id="ARBA00022574"/>
    </source>
</evidence>
<feature type="compositionally biased region" description="Basic and acidic residues" evidence="9">
    <location>
        <begin position="226"/>
        <end position="238"/>
    </location>
</feature>
<comment type="subcellular location">
    <subcellularLocation>
        <location evidence="1">Nucleus</location>
        <location evidence="1">Nucleolus</location>
    </subcellularLocation>
</comment>
<dbReference type="AlphaFoldDB" id="A0A9P6LRS7"/>
<evidence type="ECO:0000313" key="12">
    <source>
        <dbReference type="Proteomes" id="UP000749646"/>
    </source>
</evidence>
<dbReference type="Proteomes" id="UP000749646">
    <property type="component" value="Unassembled WGS sequence"/>
</dbReference>
<feature type="domain" description="WD repeat-containing protein 75 second beta-propeller" evidence="10">
    <location>
        <begin position="5"/>
        <end position="150"/>
    </location>
</feature>
<evidence type="ECO:0000256" key="8">
    <source>
        <dbReference type="SAM" id="Coils"/>
    </source>
</evidence>
<evidence type="ECO:0000256" key="3">
    <source>
        <dbReference type="ARBA" id="ARBA00022552"/>
    </source>
</evidence>
<comment type="caution">
    <text evidence="11">The sequence shown here is derived from an EMBL/GenBank/DDBJ whole genome shotgun (WGS) entry which is preliminary data.</text>
</comment>
<evidence type="ECO:0000256" key="9">
    <source>
        <dbReference type="SAM" id="MobiDB-lite"/>
    </source>
</evidence>
<feature type="compositionally biased region" description="Acidic residues" evidence="9">
    <location>
        <begin position="315"/>
        <end position="330"/>
    </location>
</feature>
<dbReference type="GO" id="GO:2000234">
    <property type="term" value="P:positive regulation of rRNA processing"/>
    <property type="evidence" value="ECO:0007669"/>
    <property type="project" value="TreeGrafter"/>
</dbReference>
<sequence length="330" mass="37048">MVPLCASFATDGSLLAVAYGQIITLWNPYLNTLQGVLTQPPENRSIKHMVFIQNSPFLVAATKDHLYSWNLLTCSVWWSYQIKVDLLRASETNSNFMVTCLDPTSTARSQYRIIIFKPTNPQPVRIEAVSKKIRAATFMPDRAAPVSLSQSKKGVSDAVESILIMNYGYDLEIFGGRTVEELKAEAEEAAERARTEALELQKQKSLVTDIFGSSNKAEVSQQQQQSKEKNERGNEETASRGMVSKKNMVRNPLFDAPSHVMAPVSSLFEAFMGQLLTQNKAAKEEAKAKRRKEQEQEQQSQNQSQNQSDSQSQEMEVEGDDPLQKDEDEE</sequence>
<feature type="region of interest" description="Disordered" evidence="9">
    <location>
        <begin position="280"/>
        <end position="330"/>
    </location>
</feature>
<keyword evidence="6" id="KW-0804">Transcription</keyword>
<keyword evidence="8" id="KW-0175">Coiled coil</keyword>
<evidence type="ECO:0000313" key="11">
    <source>
        <dbReference type="EMBL" id="KAF9920729.1"/>
    </source>
</evidence>
<dbReference type="Pfam" id="PF23769">
    <property type="entry name" value="Beta-prop_WDR75_2nd"/>
    <property type="match status" value="1"/>
</dbReference>
<feature type="compositionally biased region" description="Basic and acidic residues" evidence="9">
    <location>
        <begin position="281"/>
        <end position="295"/>
    </location>
</feature>
<dbReference type="InterPro" id="IPR053826">
    <property type="entry name" value="WDR75"/>
</dbReference>
<evidence type="ECO:0000259" key="10">
    <source>
        <dbReference type="Pfam" id="PF23769"/>
    </source>
</evidence>
<dbReference type="GO" id="GO:0003723">
    <property type="term" value="F:RNA binding"/>
    <property type="evidence" value="ECO:0007669"/>
    <property type="project" value="InterPro"/>
</dbReference>
<dbReference type="GO" id="GO:0045943">
    <property type="term" value="P:positive regulation of transcription by RNA polymerase I"/>
    <property type="evidence" value="ECO:0007669"/>
    <property type="project" value="InterPro"/>
</dbReference>
<dbReference type="PANTHER" id="PTHR44215:SF1">
    <property type="entry name" value="WD REPEAT-CONTAINING PROTEIN 75"/>
    <property type="match status" value="1"/>
</dbReference>
<dbReference type="OrthoDB" id="4096at2759"/>
<evidence type="ECO:0000256" key="7">
    <source>
        <dbReference type="ARBA" id="ARBA00023242"/>
    </source>
</evidence>
<dbReference type="PANTHER" id="PTHR44215">
    <property type="entry name" value="WD REPEAT-CONTAINING PROTEIN 75"/>
    <property type="match status" value="1"/>
</dbReference>
<keyword evidence="12" id="KW-1185">Reference proteome</keyword>
<dbReference type="GO" id="GO:0006364">
    <property type="term" value="P:rRNA processing"/>
    <property type="evidence" value="ECO:0007669"/>
    <property type="project" value="UniProtKB-KW"/>
</dbReference>
<name>A0A9P6LRS7_9FUNG</name>
<dbReference type="InterPro" id="IPR057644">
    <property type="entry name" value="Beta-prop_WDR75_2nd"/>
</dbReference>
<proteinExistence type="predicted"/>
<dbReference type="GO" id="GO:0032040">
    <property type="term" value="C:small-subunit processome"/>
    <property type="evidence" value="ECO:0007669"/>
    <property type="project" value="InterPro"/>
</dbReference>
<dbReference type="SUPFAM" id="SSF50978">
    <property type="entry name" value="WD40 repeat-like"/>
    <property type="match status" value="1"/>
</dbReference>
<keyword evidence="7" id="KW-0539">Nucleus</keyword>
<keyword evidence="4" id="KW-0853">WD repeat</keyword>
<keyword evidence="3" id="KW-0698">rRNA processing</keyword>
<evidence type="ECO:0000256" key="6">
    <source>
        <dbReference type="ARBA" id="ARBA00023163"/>
    </source>
</evidence>
<accession>A0A9P6LRS7</accession>
<evidence type="ECO:0000256" key="1">
    <source>
        <dbReference type="ARBA" id="ARBA00004604"/>
    </source>
</evidence>
<feature type="compositionally biased region" description="Low complexity" evidence="9">
    <location>
        <begin position="297"/>
        <end position="314"/>
    </location>
</feature>